<dbReference type="VEuPathDB" id="FungiDB:F503_05530"/>
<accession>S3DA77</accession>
<keyword evidence="1" id="KW-0732">Signal</keyword>
<reference evidence="2 3" key="1">
    <citation type="journal article" date="2013" name="BMC Genomics">
        <title>The genome and transcriptome of the pine saprophyte Ophiostoma piceae, and a comparison with the bark beetle-associated pine pathogen Grosmannia clavigera.</title>
        <authorList>
            <person name="Haridas S."/>
            <person name="Wang Y."/>
            <person name="Lim L."/>
            <person name="Massoumi Alamouti S."/>
            <person name="Jackman S."/>
            <person name="Docking R."/>
            <person name="Robertson G."/>
            <person name="Birol I."/>
            <person name="Bohlmann J."/>
            <person name="Breuil C."/>
        </authorList>
    </citation>
    <scope>NUCLEOTIDE SEQUENCE [LARGE SCALE GENOMIC DNA]</scope>
    <source>
        <strain evidence="2 3">UAMH 11346</strain>
    </source>
</reference>
<organism evidence="2 3">
    <name type="scientific">Ophiostoma piceae (strain UAMH 11346)</name>
    <name type="common">Sap stain fungus</name>
    <dbReference type="NCBI Taxonomy" id="1262450"/>
    <lineage>
        <taxon>Eukaryota</taxon>
        <taxon>Fungi</taxon>
        <taxon>Dikarya</taxon>
        <taxon>Ascomycota</taxon>
        <taxon>Pezizomycotina</taxon>
        <taxon>Sordariomycetes</taxon>
        <taxon>Sordariomycetidae</taxon>
        <taxon>Ophiostomatales</taxon>
        <taxon>Ophiostomataceae</taxon>
        <taxon>Ophiostoma</taxon>
    </lineage>
</organism>
<dbReference type="OrthoDB" id="3552888at2759"/>
<dbReference type="eggNOG" id="ENOG502T99W">
    <property type="taxonomic scope" value="Eukaryota"/>
</dbReference>
<dbReference type="AlphaFoldDB" id="S3DA77"/>
<feature type="signal peptide" evidence="1">
    <location>
        <begin position="1"/>
        <end position="20"/>
    </location>
</feature>
<keyword evidence="3" id="KW-1185">Reference proteome</keyword>
<dbReference type="STRING" id="1262450.S3DA77"/>
<name>S3DA77_OPHP1</name>
<protein>
    <submittedName>
        <fullName evidence="2">Uncharacterized protein</fullName>
    </submittedName>
</protein>
<gene>
    <name evidence="2" type="ORF">F503_05530</name>
</gene>
<evidence type="ECO:0000313" key="2">
    <source>
        <dbReference type="EMBL" id="EPE10435.1"/>
    </source>
</evidence>
<dbReference type="Proteomes" id="UP000016923">
    <property type="component" value="Unassembled WGS sequence"/>
</dbReference>
<dbReference type="HOGENOM" id="CLU_2097540_0_0_1"/>
<dbReference type="EMBL" id="KE148146">
    <property type="protein sequence ID" value="EPE10435.1"/>
    <property type="molecule type" value="Genomic_DNA"/>
</dbReference>
<evidence type="ECO:0000256" key="1">
    <source>
        <dbReference type="SAM" id="SignalP"/>
    </source>
</evidence>
<proteinExistence type="predicted"/>
<sequence length="116" mass="12314">MFTSMLSAICLAGMLAIASAFERVPGNYAKHENPNPVSSNLNCSYGSSVDALPIYAGIKDLYRIDGELCHAPGGFPGQGNGGCAMMTCANSSSIWLCNDKPSYLSVPCKYVAEYVF</sequence>
<evidence type="ECO:0000313" key="3">
    <source>
        <dbReference type="Proteomes" id="UP000016923"/>
    </source>
</evidence>
<feature type="chain" id="PRO_5004508001" evidence="1">
    <location>
        <begin position="21"/>
        <end position="116"/>
    </location>
</feature>